<evidence type="ECO:0000256" key="1">
    <source>
        <dbReference type="SAM" id="Coils"/>
    </source>
</evidence>
<dbReference type="OrthoDB" id="81606at2157"/>
<accession>A0A166A8P2</accession>
<dbReference type="STRING" id="49547.MBCUR_13050"/>
<organism evidence="2 3">
    <name type="scientific">Methanobrevibacter curvatus</name>
    <dbReference type="NCBI Taxonomy" id="49547"/>
    <lineage>
        <taxon>Archaea</taxon>
        <taxon>Methanobacteriati</taxon>
        <taxon>Methanobacteriota</taxon>
        <taxon>Methanomada group</taxon>
        <taxon>Methanobacteria</taxon>
        <taxon>Methanobacteriales</taxon>
        <taxon>Methanobacteriaceae</taxon>
        <taxon>Methanobrevibacter</taxon>
    </lineage>
</organism>
<gene>
    <name evidence="2" type="primary">smc_4</name>
    <name evidence="2" type="ORF">MBCUR_13050</name>
</gene>
<feature type="coiled-coil region" evidence="1">
    <location>
        <begin position="8"/>
        <end position="42"/>
    </location>
</feature>
<feature type="coiled-coil region" evidence="1">
    <location>
        <begin position="362"/>
        <end position="438"/>
    </location>
</feature>
<proteinExistence type="predicted"/>
<keyword evidence="3" id="KW-1185">Reference proteome</keyword>
<reference evidence="2 3" key="1">
    <citation type="submission" date="2016-04" db="EMBL/GenBank/DDBJ databases">
        <title>Genome sequence of Methanobrevibacter curvatus DSM 11111.</title>
        <authorList>
            <person name="Poehlein A."/>
            <person name="Seedorf H."/>
            <person name="Daniel R."/>
        </authorList>
    </citation>
    <scope>NUCLEOTIDE SEQUENCE [LARGE SCALE GENOMIC DNA]</scope>
    <source>
        <strain evidence="2 3">DSM 11111</strain>
    </source>
</reference>
<sequence>MESVNNGKEKLENAVRTCLIEINKLKSELAILENENHNLKHNTECEKSISLKEDEIIELKTSLAEKESFILNQEEKISNQKGKIEELSNIKNSFEDIKNSLERDLNKFKTTELGNYNKKFQDALESIVEKENSIKTLNKEKNELKEKIVELQSNITSKETILNLQNEINSKDLVIKELKYNKDDESLVSTLRQEIKSKNQRIEELEHIKSSFDDIRSSLENDLEHLKKEELTKANNELKSALDTIVDKDKLITELNNKARINNEKIESLNIEVESKIAEIKKLKTDCVSREELASLKSEIKEKDSKISKLEKIKGLFSDLDNIHQSPQLSQSHQSLQSSQSSQSYQLSLDSANVEDSIRNDLNISNNALSECQNKILKLQEDLKLTSQKNKVYENEISNYKNKINVFEENAKSHENEIKEYLDNINKQNDLIDELKKYKKYFYALTAPPLKNLSSFQSQVYNLVPETPTEINELFEFIRDTAFSSLTLSNLNNVLKSLENKGFMTHSEDDDKILWSKLSIE</sequence>
<dbReference type="EMBL" id="LWMV01000181">
    <property type="protein sequence ID" value="KZX11718.1"/>
    <property type="molecule type" value="Genomic_DNA"/>
</dbReference>
<dbReference type="PATRIC" id="fig|49547.3.peg.1397"/>
<dbReference type="Proteomes" id="UP000077245">
    <property type="component" value="Unassembled WGS sequence"/>
</dbReference>
<name>A0A166A8P2_9EURY</name>
<keyword evidence="1" id="KW-0175">Coiled coil</keyword>
<dbReference type="AlphaFoldDB" id="A0A166A8P2"/>
<feature type="coiled-coil region" evidence="1">
    <location>
        <begin position="188"/>
        <end position="313"/>
    </location>
</feature>
<evidence type="ECO:0000313" key="3">
    <source>
        <dbReference type="Proteomes" id="UP000077245"/>
    </source>
</evidence>
<feature type="coiled-coil region" evidence="1">
    <location>
        <begin position="70"/>
        <end position="161"/>
    </location>
</feature>
<protein>
    <submittedName>
        <fullName evidence="2">Chromosome partition protein Smc</fullName>
    </submittedName>
</protein>
<comment type="caution">
    <text evidence="2">The sequence shown here is derived from an EMBL/GenBank/DDBJ whole genome shotgun (WGS) entry which is preliminary data.</text>
</comment>
<evidence type="ECO:0000313" key="2">
    <source>
        <dbReference type="EMBL" id="KZX11718.1"/>
    </source>
</evidence>
<dbReference type="RefSeq" id="WP_067091773.1">
    <property type="nucleotide sequence ID" value="NZ_LWMV01000181.1"/>
</dbReference>